<feature type="domain" description="Gnk2-homologous" evidence="4">
    <location>
        <begin position="39"/>
        <end position="142"/>
    </location>
</feature>
<dbReference type="PANTHER" id="PTHR32099">
    <property type="entry name" value="CYSTEINE-RICH REPEAT SECRETORY PROTEIN"/>
    <property type="match status" value="1"/>
</dbReference>
<name>A0A5C7GRQ2_9ROSI</name>
<evidence type="ECO:0000313" key="5">
    <source>
        <dbReference type="EMBL" id="TXG47137.1"/>
    </source>
</evidence>
<keyword evidence="3" id="KW-0812">Transmembrane</keyword>
<dbReference type="Proteomes" id="UP000323000">
    <property type="component" value="Chromosome 13"/>
</dbReference>
<evidence type="ECO:0000256" key="2">
    <source>
        <dbReference type="ARBA" id="ARBA00022737"/>
    </source>
</evidence>
<evidence type="ECO:0000256" key="3">
    <source>
        <dbReference type="SAM" id="Phobius"/>
    </source>
</evidence>
<keyword evidence="3" id="KW-1133">Transmembrane helix</keyword>
<keyword evidence="2" id="KW-0677">Repeat</keyword>
<keyword evidence="1" id="KW-0732">Signal</keyword>
<dbReference type="EMBL" id="VAHF01000013">
    <property type="protein sequence ID" value="TXG47137.1"/>
    <property type="molecule type" value="Genomic_DNA"/>
</dbReference>
<evidence type="ECO:0000256" key="1">
    <source>
        <dbReference type="ARBA" id="ARBA00022729"/>
    </source>
</evidence>
<dbReference type="CDD" id="cd23509">
    <property type="entry name" value="Gnk2-like"/>
    <property type="match status" value="2"/>
</dbReference>
<dbReference type="Pfam" id="PF01657">
    <property type="entry name" value="Stress-antifung"/>
    <property type="match status" value="2"/>
</dbReference>
<protein>
    <recommendedName>
        <fullName evidence="4">Gnk2-homologous domain-containing protein</fullName>
    </recommendedName>
</protein>
<comment type="caution">
    <text evidence="5">The sequence shown here is derived from an EMBL/GenBank/DDBJ whole genome shotgun (WGS) entry which is preliminary data.</text>
</comment>
<dbReference type="OrthoDB" id="688481at2759"/>
<keyword evidence="6" id="KW-1185">Reference proteome</keyword>
<accession>A0A5C7GRQ2</accession>
<proteinExistence type="predicted"/>
<evidence type="ECO:0000259" key="4">
    <source>
        <dbReference type="PROSITE" id="PS51473"/>
    </source>
</evidence>
<dbReference type="PANTHER" id="PTHR32099:SF42">
    <property type="entry name" value="CYSTEINE-RICH RECEPTOR-LIKE PROTEIN KINASE 9-RELATED"/>
    <property type="match status" value="1"/>
</dbReference>
<sequence length="330" mass="36738">MNIVGILVKQNVFIEVVHDLCVFAFSFKLSVYFHQRNRSKLPLSLLLRQNFTRNSTFQSDVNLVLSSLASNSNGSDGFSNATAGQDPNRVYGLFQCRSNLNTSTCQDCVVFASTDAVQRCPIQKGAIIWYDECLVHYSDTYIFSTITENPSIRLVNTNNGTQQTFLVWGLMYEATTLAAKSPKRFATGKKNYTTSETMYTLVQCTRDLSSDDCFRCLGQATANLSKEMIGGRTLFPSCYCMFELYPFYNDISTESLPPAPVAVTRPTGKRGISSLIIIAIVAPITVSAVLFVVGYCFLTRRAKKKYSSVLEEIAGNDITTVDSLQFDCKF</sequence>
<dbReference type="PROSITE" id="PS51473">
    <property type="entry name" value="GNK2"/>
    <property type="match status" value="2"/>
</dbReference>
<feature type="transmembrane region" description="Helical" evidence="3">
    <location>
        <begin position="275"/>
        <end position="298"/>
    </location>
</feature>
<gene>
    <name evidence="5" type="ORF">EZV62_026431</name>
</gene>
<keyword evidence="3" id="KW-0472">Membrane</keyword>
<dbReference type="Gene3D" id="3.30.430.20">
    <property type="entry name" value="Gnk2 domain, C-X8-C-X2-C motif"/>
    <property type="match status" value="2"/>
</dbReference>
<reference evidence="6" key="1">
    <citation type="journal article" date="2019" name="Gigascience">
        <title>De novo genome assembly of the endangered Acer yangbiense, a plant species with extremely small populations endemic to Yunnan Province, China.</title>
        <authorList>
            <person name="Yang J."/>
            <person name="Wariss H.M."/>
            <person name="Tao L."/>
            <person name="Zhang R."/>
            <person name="Yun Q."/>
            <person name="Hollingsworth P."/>
            <person name="Dao Z."/>
            <person name="Luo G."/>
            <person name="Guo H."/>
            <person name="Ma Y."/>
            <person name="Sun W."/>
        </authorList>
    </citation>
    <scope>NUCLEOTIDE SEQUENCE [LARGE SCALE GENOMIC DNA]</scope>
    <source>
        <strain evidence="6">cv. Malutang</strain>
    </source>
</reference>
<dbReference type="InterPro" id="IPR002902">
    <property type="entry name" value="GNK2"/>
</dbReference>
<dbReference type="AlphaFoldDB" id="A0A5C7GRQ2"/>
<organism evidence="5 6">
    <name type="scientific">Acer yangbiense</name>
    <dbReference type="NCBI Taxonomy" id="1000413"/>
    <lineage>
        <taxon>Eukaryota</taxon>
        <taxon>Viridiplantae</taxon>
        <taxon>Streptophyta</taxon>
        <taxon>Embryophyta</taxon>
        <taxon>Tracheophyta</taxon>
        <taxon>Spermatophyta</taxon>
        <taxon>Magnoliopsida</taxon>
        <taxon>eudicotyledons</taxon>
        <taxon>Gunneridae</taxon>
        <taxon>Pentapetalae</taxon>
        <taxon>rosids</taxon>
        <taxon>malvids</taxon>
        <taxon>Sapindales</taxon>
        <taxon>Sapindaceae</taxon>
        <taxon>Hippocastanoideae</taxon>
        <taxon>Acereae</taxon>
        <taxon>Acer</taxon>
    </lineage>
</organism>
<dbReference type="InterPro" id="IPR038408">
    <property type="entry name" value="GNK2_sf"/>
</dbReference>
<dbReference type="FunFam" id="3.30.430.20:FF:000003">
    <property type="entry name" value="Cysteine-rich RLK (RECEPTOR-like protein kinase) 10"/>
    <property type="match status" value="1"/>
</dbReference>
<feature type="domain" description="Gnk2-homologous" evidence="4">
    <location>
        <begin position="145"/>
        <end position="247"/>
    </location>
</feature>
<evidence type="ECO:0000313" key="6">
    <source>
        <dbReference type="Proteomes" id="UP000323000"/>
    </source>
</evidence>